<reference evidence="2 3" key="1">
    <citation type="journal article" date="2019" name="PLoS ONE">
        <title>Mycobacteriophage CRB2 defines a new subcluster in mycobacteriophage classification.</title>
        <authorList>
            <person name="Suarez C.A."/>
            <person name="Franceschelli J.J."/>
            <person name="Morbidoni H.R."/>
        </authorList>
    </citation>
    <scope>NUCLEOTIDE SEQUENCE [LARGE SCALE GENOMIC DNA]</scope>
</reference>
<evidence type="ECO:0000313" key="3">
    <source>
        <dbReference type="Proteomes" id="UP000292006"/>
    </source>
</evidence>
<dbReference type="InterPro" id="IPR055620">
    <property type="entry name" value="DUF7196"/>
</dbReference>
<dbReference type="Proteomes" id="UP000292006">
    <property type="component" value="Segment"/>
</dbReference>
<gene>
    <name evidence="2" type="ORF">CRB2_14</name>
</gene>
<accession>A0A455LS68</accession>
<protein>
    <recommendedName>
        <fullName evidence="1">DUF7196 domain-containing protein</fullName>
    </recommendedName>
</protein>
<proteinExistence type="predicted"/>
<name>A0A455LS68_9CAUD</name>
<feature type="domain" description="DUF7196" evidence="1">
    <location>
        <begin position="1"/>
        <end position="73"/>
    </location>
</feature>
<evidence type="ECO:0000313" key="2">
    <source>
        <dbReference type="EMBL" id="AYP70000.1"/>
    </source>
</evidence>
<keyword evidence="3" id="KW-1185">Reference proteome</keyword>
<sequence>MGCNCGGRTAANSSDTLGYYVVLPDKSVLPAGFNPDDPEAGAPPYFGYYEARNQIVLNGGGTVRRARRKPAEATAS</sequence>
<dbReference type="Pfam" id="PF23826">
    <property type="entry name" value="DUF7196"/>
    <property type="match status" value="1"/>
</dbReference>
<dbReference type="EMBL" id="MK059749">
    <property type="protein sequence ID" value="AYP70000.1"/>
    <property type="molecule type" value="Genomic_DNA"/>
</dbReference>
<evidence type="ECO:0000259" key="1">
    <source>
        <dbReference type="Pfam" id="PF23826"/>
    </source>
</evidence>
<organism evidence="2 3">
    <name type="scientific">Mycobacterium phage CRB2</name>
    <dbReference type="NCBI Taxonomy" id="2483623"/>
    <lineage>
        <taxon>Viruses</taxon>
        <taxon>Duplodnaviria</taxon>
        <taxon>Heunggongvirae</taxon>
        <taxon>Uroviricota</taxon>
        <taxon>Caudoviricetes</taxon>
        <taxon>Bclasvirinae</taxon>
        <taxon>Quesadillavirus</taxon>
        <taxon>Quesadillavirus CRB2</taxon>
    </lineage>
</organism>